<dbReference type="EMBL" id="WHZU01000005">
    <property type="protein sequence ID" value="NEH11307.1"/>
    <property type="molecule type" value="Genomic_DNA"/>
</dbReference>
<dbReference type="InterPro" id="IPR050664">
    <property type="entry name" value="Octanoyltrans_LipM/LipL"/>
</dbReference>
<gene>
    <name evidence="3" type="ORF">GFD18_04250</name>
</gene>
<dbReference type="Gene3D" id="3.30.930.10">
    <property type="entry name" value="Bira Bifunctional Protein, Domain 2"/>
    <property type="match status" value="1"/>
</dbReference>
<sequence length="345" mass="37299">MRLRDVIAAVIADHTNVRLIGTTTDAIATATMRAVANALGHGARDNDGRWSGQTEENPTAREILDGPGNDDFARRWSALVPCVDVIIDAEPYDPAMQMALDEVIARRVAAGQLPPTLRFWRWGSAAVVIGAYQSVRNEVDEQAAASAGFTVVRRVTGGGAMFVRPDETITYSLYVPSGFTAGLDAAASYRLCDAWAFDALHAIGIPAVPQPLNDIATVDGGKIGGAAQRRFPAPRRASDGSRGPGCILHHVTMAYDIDAELMTHVLRISGEKLVDKAVSSAKKRVTPLRTLTALSREAVVESMRDHALADIFSSRPSVLSADVIDEARFLAVDKYETREWTYRIT</sequence>
<dbReference type="InterPro" id="IPR045864">
    <property type="entry name" value="aa-tRNA-synth_II/BPL/LPL"/>
</dbReference>
<accession>A0ABX0CAB9</accession>
<feature type="region of interest" description="Disordered" evidence="1">
    <location>
        <begin position="43"/>
        <end position="66"/>
    </location>
</feature>
<reference evidence="3 4" key="1">
    <citation type="submission" date="2019-10" db="EMBL/GenBank/DDBJ databases">
        <title>Bifidobacterium from non-human primates.</title>
        <authorList>
            <person name="Modesto M."/>
        </authorList>
    </citation>
    <scope>NUCLEOTIDE SEQUENCE [LARGE SCALE GENOMIC DNA]</scope>
    <source>
        <strain evidence="3 4">SMA1</strain>
    </source>
</reference>
<keyword evidence="3" id="KW-0436">Ligase</keyword>
<dbReference type="Pfam" id="PF21948">
    <property type="entry name" value="LplA-B_cat"/>
    <property type="match status" value="1"/>
</dbReference>
<dbReference type="GO" id="GO:0016874">
    <property type="term" value="F:ligase activity"/>
    <property type="evidence" value="ECO:0007669"/>
    <property type="project" value="UniProtKB-KW"/>
</dbReference>
<proteinExistence type="predicted"/>
<dbReference type="Proteomes" id="UP000475155">
    <property type="component" value="Unassembled WGS sequence"/>
</dbReference>
<evidence type="ECO:0000313" key="3">
    <source>
        <dbReference type="EMBL" id="NEH11307.1"/>
    </source>
</evidence>
<dbReference type="SUPFAM" id="SSF55681">
    <property type="entry name" value="Class II aaRS and biotin synthetases"/>
    <property type="match status" value="1"/>
</dbReference>
<protein>
    <submittedName>
        <fullName evidence="3">Lipoate--protein ligase family protein</fullName>
    </submittedName>
</protein>
<dbReference type="PROSITE" id="PS51733">
    <property type="entry name" value="BPL_LPL_CATALYTIC"/>
    <property type="match status" value="1"/>
</dbReference>
<comment type="caution">
    <text evidence="3">The sequence shown here is derived from an EMBL/GenBank/DDBJ whole genome shotgun (WGS) entry which is preliminary data.</text>
</comment>
<dbReference type="CDD" id="cd16443">
    <property type="entry name" value="LplA"/>
    <property type="match status" value="1"/>
</dbReference>
<organism evidence="3 4">
    <name type="scientific">Bifidobacterium saimiriisciurei</name>
    <dbReference type="NCBI Taxonomy" id="2661627"/>
    <lineage>
        <taxon>Bacteria</taxon>
        <taxon>Bacillati</taxon>
        <taxon>Actinomycetota</taxon>
        <taxon>Actinomycetes</taxon>
        <taxon>Bifidobacteriales</taxon>
        <taxon>Bifidobacteriaceae</taxon>
        <taxon>Bifidobacterium</taxon>
    </lineage>
</organism>
<dbReference type="PANTHER" id="PTHR43679:SF2">
    <property type="entry name" value="OCTANOYL-[GCVH]:PROTEIN N-OCTANOYLTRANSFERASE"/>
    <property type="match status" value="1"/>
</dbReference>
<feature type="domain" description="BPL/LPL catalytic" evidence="2">
    <location>
        <begin position="111"/>
        <end position="312"/>
    </location>
</feature>
<evidence type="ECO:0000256" key="1">
    <source>
        <dbReference type="SAM" id="MobiDB-lite"/>
    </source>
</evidence>
<name>A0ABX0CAB9_9BIFI</name>
<dbReference type="InterPro" id="IPR004143">
    <property type="entry name" value="BPL_LPL_catalytic"/>
</dbReference>
<evidence type="ECO:0000313" key="4">
    <source>
        <dbReference type="Proteomes" id="UP000475155"/>
    </source>
</evidence>
<keyword evidence="4" id="KW-1185">Reference proteome</keyword>
<evidence type="ECO:0000259" key="2">
    <source>
        <dbReference type="PROSITE" id="PS51733"/>
    </source>
</evidence>
<dbReference type="PANTHER" id="PTHR43679">
    <property type="entry name" value="OCTANOYLTRANSFERASE LIPM-RELATED"/>
    <property type="match status" value="1"/>
</dbReference>